<dbReference type="Gene3D" id="2.60.40.10">
    <property type="entry name" value="Immunoglobulins"/>
    <property type="match status" value="1"/>
</dbReference>
<dbReference type="InterPro" id="IPR000742">
    <property type="entry name" value="EGF"/>
</dbReference>
<feature type="disulfide bond" evidence="1">
    <location>
        <begin position="123"/>
        <end position="132"/>
    </location>
</feature>
<gene>
    <name evidence="4" type="ORF">AMK59_432</name>
</gene>
<dbReference type="InterPro" id="IPR007110">
    <property type="entry name" value="Ig-like_dom"/>
</dbReference>
<comment type="caution">
    <text evidence="4">The sequence shown here is derived from an EMBL/GenBank/DDBJ whole genome shotgun (WGS) entry which is preliminary data.</text>
</comment>
<keyword evidence="1" id="KW-0245">EGF-like domain</keyword>
<reference evidence="4 5" key="1">
    <citation type="submission" date="2015-09" db="EMBL/GenBank/DDBJ databases">
        <title>Draft genome of the scarab beetle Oryctes borbonicus.</title>
        <authorList>
            <person name="Meyer J.M."/>
            <person name="Markov G.V."/>
            <person name="Baskaran P."/>
            <person name="Herrmann M."/>
            <person name="Sommer R.J."/>
            <person name="Roedelsperger C."/>
        </authorList>
    </citation>
    <scope>NUCLEOTIDE SEQUENCE [LARGE SCALE GENOMIC DNA]</scope>
    <source>
        <strain evidence="4">OB123</strain>
        <tissue evidence="4">Whole animal</tissue>
    </source>
</reference>
<evidence type="ECO:0000313" key="4">
    <source>
        <dbReference type="EMBL" id="KRT85371.1"/>
    </source>
</evidence>
<evidence type="ECO:0000256" key="1">
    <source>
        <dbReference type="PROSITE-ProRule" id="PRU00076"/>
    </source>
</evidence>
<comment type="caution">
    <text evidence="1">Lacks conserved residue(s) required for the propagation of feature annotation.</text>
</comment>
<feature type="disulfide bond" evidence="1">
    <location>
        <begin position="104"/>
        <end position="121"/>
    </location>
</feature>
<protein>
    <submittedName>
        <fullName evidence="4">EGF domain-containing protein</fullName>
    </submittedName>
</protein>
<dbReference type="EMBL" id="LJIG01001569">
    <property type="protein sequence ID" value="KRT85371.1"/>
    <property type="molecule type" value="Genomic_DNA"/>
</dbReference>
<sequence>VPQIERIEDEKTITCTVKGFPIPIITWFMNNSKITSDTHRKQIIYNSCLNCRRNSTLKIDKTEYGVYKCVASIGSKSVESEEMFDKGGGVYFPDRPCPQGEQYCMNGGRCFVVQNIEERYCRCVGGFEGLRCDQKSSTYQQNVTSCNLPHYKDEHFCKE</sequence>
<proteinExistence type="predicted"/>
<dbReference type="CDD" id="cd00096">
    <property type="entry name" value="Ig"/>
    <property type="match status" value="1"/>
</dbReference>
<dbReference type="Gene3D" id="2.10.25.10">
    <property type="entry name" value="Laminin"/>
    <property type="match status" value="1"/>
</dbReference>
<dbReference type="InterPro" id="IPR013783">
    <property type="entry name" value="Ig-like_fold"/>
</dbReference>
<dbReference type="PROSITE" id="PS50835">
    <property type="entry name" value="IG_LIKE"/>
    <property type="match status" value="1"/>
</dbReference>
<feature type="domain" description="Ig-like" evidence="3">
    <location>
        <begin position="1"/>
        <end position="79"/>
    </location>
</feature>
<dbReference type="PROSITE" id="PS01186">
    <property type="entry name" value="EGF_2"/>
    <property type="match status" value="1"/>
</dbReference>
<feature type="domain" description="EGF-like" evidence="2">
    <location>
        <begin position="93"/>
        <end position="133"/>
    </location>
</feature>
<dbReference type="Pfam" id="PF13927">
    <property type="entry name" value="Ig_3"/>
    <property type="match status" value="1"/>
</dbReference>
<evidence type="ECO:0000259" key="2">
    <source>
        <dbReference type="PROSITE" id="PS50026"/>
    </source>
</evidence>
<organism evidence="4 5">
    <name type="scientific">Oryctes borbonicus</name>
    <dbReference type="NCBI Taxonomy" id="1629725"/>
    <lineage>
        <taxon>Eukaryota</taxon>
        <taxon>Metazoa</taxon>
        <taxon>Ecdysozoa</taxon>
        <taxon>Arthropoda</taxon>
        <taxon>Hexapoda</taxon>
        <taxon>Insecta</taxon>
        <taxon>Pterygota</taxon>
        <taxon>Neoptera</taxon>
        <taxon>Endopterygota</taxon>
        <taxon>Coleoptera</taxon>
        <taxon>Polyphaga</taxon>
        <taxon>Scarabaeiformia</taxon>
        <taxon>Scarabaeidae</taxon>
        <taxon>Dynastinae</taxon>
        <taxon>Oryctes</taxon>
    </lineage>
</organism>
<dbReference type="SUPFAM" id="SSF48726">
    <property type="entry name" value="Immunoglobulin"/>
    <property type="match status" value="1"/>
</dbReference>
<keyword evidence="5" id="KW-1185">Reference proteome</keyword>
<evidence type="ECO:0000313" key="5">
    <source>
        <dbReference type="Proteomes" id="UP000051574"/>
    </source>
</evidence>
<dbReference type="PROSITE" id="PS50026">
    <property type="entry name" value="EGF_3"/>
    <property type="match status" value="1"/>
</dbReference>
<keyword evidence="1" id="KW-1015">Disulfide bond</keyword>
<dbReference type="PROSITE" id="PS00022">
    <property type="entry name" value="EGF_1"/>
    <property type="match status" value="1"/>
</dbReference>
<evidence type="ECO:0000259" key="3">
    <source>
        <dbReference type="PROSITE" id="PS50835"/>
    </source>
</evidence>
<dbReference type="OrthoDB" id="6133584at2759"/>
<name>A0A0T6BDV8_9SCAR</name>
<dbReference type="Proteomes" id="UP000051574">
    <property type="component" value="Unassembled WGS sequence"/>
</dbReference>
<accession>A0A0T6BDV8</accession>
<feature type="non-terminal residue" evidence="4">
    <location>
        <position position="1"/>
    </location>
</feature>
<dbReference type="AlphaFoldDB" id="A0A0T6BDV8"/>
<dbReference type="SUPFAM" id="SSF57196">
    <property type="entry name" value="EGF/Laminin"/>
    <property type="match status" value="1"/>
</dbReference>
<dbReference type="InterPro" id="IPR036179">
    <property type="entry name" value="Ig-like_dom_sf"/>
</dbReference>